<evidence type="ECO:0000256" key="5">
    <source>
        <dbReference type="PROSITE-ProRule" id="PRU10141"/>
    </source>
</evidence>
<dbReference type="PROSITE" id="PS00107">
    <property type="entry name" value="PROTEIN_KINASE_ATP"/>
    <property type="match status" value="1"/>
</dbReference>
<keyword evidence="4 5" id="KW-0067">ATP-binding</keyword>
<gene>
    <name evidence="8" type="ORF">PENTCL1PPCAC_12235</name>
</gene>
<organism evidence="8 9">
    <name type="scientific">Pristionchus entomophagus</name>
    <dbReference type="NCBI Taxonomy" id="358040"/>
    <lineage>
        <taxon>Eukaryota</taxon>
        <taxon>Metazoa</taxon>
        <taxon>Ecdysozoa</taxon>
        <taxon>Nematoda</taxon>
        <taxon>Chromadorea</taxon>
        <taxon>Rhabditida</taxon>
        <taxon>Rhabditina</taxon>
        <taxon>Diplogasteromorpha</taxon>
        <taxon>Diplogasteroidea</taxon>
        <taxon>Neodiplogasteridae</taxon>
        <taxon>Pristionchus</taxon>
    </lineage>
</organism>
<evidence type="ECO:0000259" key="7">
    <source>
        <dbReference type="PROSITE" id="PS50011"/>
    </source>
</evidence>
<evidence type="ECO:0000256" key="4">
    <source>
        <dbReference type="ARBA" id="ARBA00022840"/>
    </source>
</evidence>
<keyword evidence="9" id="KW-1185">Reference proteome</keyword>
<evidence type="ECO:0000256" key="2">
    <source>
        <dbReference type="ARBA" id="ARBA00022741"/>
    </source>
</evidence>
<dbReference type="Proteomes" id="UP001432027">
    <property type="component" value="Unassembled WGS sequence"/>
</dbReference>
<keyword evidence="3" id="KW-0418">Kinase</keyword>
<evidence type="ECO:0000256" key="3">
    <source>
        <dbReference type="ARBA" id="ARBA00022777"/>
    </source>
</evidence>
<dbReference type="Gene3D" id="1.10.510.10">
    <property type="entry name" value="Transferase(Phosphotransferase) domain 1"/>
    <property type="match status" value="1"/>
</dbReference>
<dbReference type="AlphaFoldDB" id="A0AAV5TCB8"/>
<dbReference type="InterPro" id="IPR011009">
    <property type="entry name" value="Kinase-like_dom_sf"/>
</dbReference>
<dbReference type="InterPro" id="IPR017441">
    <property type="entry name" value="Protein_kinase_ATP_BS"/>
</dbReference>
<dbReference type="PANTHER" id="PTHR11042">
    <property type="entry name" value="EUKARYOTIC TRANSLATION INITIATION FACTOR 2-ALPHA KINASE EIF2-ALPHA KINASE -RELATED"/>
    <property type="match status" value="1"/>
</dbReference>
<comment type="caution">
    <text evidence="8">The sequence shown here is derived from an EMBL/GenBank/DDBJ whole genome shotgun (WGS) entry which is preliminary data.</text>
</comment>
<accession>A0AAV5TCB8</accession>
<dbReference type="SUPFAM" id="SSF56112">
    <property type="entry name" value="Protein kinase-like (PK-like)"/>
    <property type="match status" value="1"/>
</dbReference>
<dbReference type="EMBL" id="BTSX01000003">
    <property type="protein sequence ID" value="GMS90060.1"/>
    <property type="molecule type" value="Genomic_DNA"/>
</dbReference>
<keyword evidence="2 5" id="KW-0547">Nucleotide-binding</keyword>
<dbReference type="PROSITE" id="PS50011">
    <property type="entry name" value="PROTEIN_KINASE_DOM"/>
    <property type="match status" value="1"/>
</dbReference>
<name>A0AAV5TCB8_9BILA</name>
<keyword evidence="6" id="KW-0812">Transmembrane</keyword>
<dbReference type="InterPro" id="IPR050339">
    <property type="entry name" value="CC_SR_Kinase"/>
</dbReference>
<feature type="domain" description="Protein kinase" evidence="7">
    <location>
        <begin position="291"/>
        <end position="592"/>
    </location>
</feature>
<keyword evidence="6" id="KW-0472">Membrane</keyword>
<keyword evidence="1" id="KW-0808">Transferase</keyword>
<evidence type="ECO:0000313" key="8">
    <source>
        <dbReference type="EMBL" id="GMS90060.1"/>
    </source>
</evidence>
<dbReference type="GO" id="GO:0005634">
    <property type="term" value="C:nucleus"/>
    <property type="evidence" value="ECO:0007669"/>
    <property type="project" value="TreeGrafter"/>
</dbReference>
<dbReference type="GO" id="GO:0004672">
    <property type="term" value="F:protein kinase activity"/>
    <property type="evidence" value="ECO:0007669"/>
    <property type="project" value="InterPro"/>
</dbReference>
<dbReference type="Pfam" id="PF00069">
    <property type="entry name" value="Pkinase"/>
    <property type="match status" value="1"/>
</dbReference>
<feature type="transmembrane region" description="Helical" evidence="6">
    <location>
        <begin position="619"/>
        <end position="637"/>
    </location>
</feature>
<reference evidence="8" key="1">
    <citation type="submission" date="2023-10" db="EMBL/GenBank/DDBJ databases">
        <title>Genome assembly of Pristionchus species.</title>
        <authorList>
            <person name="Yoshida K."/>
            <person name="Sommer R.J."/>
        </authorList>
    </citation>
    <scope>NUCLEOTIDE SEQUENCE</scope>
    <source>
        <strain evidence="8">RS0144</strain>
    </source>
</reference>
<proteinExistence type="predicted"/>
<evidence type="ECO:0000256" key="1">
    <source>
        <dbReference type="ARBA" id="ARBA00022679"/>
    </source>
</evidence>
<dbReference type="InterPro" id="IPR000719">
    <property type="entry name" value="Prot_kinase_dom"/>
</dbReference>
<sequence length="640" mass="73141">MGAQNISTESRTTLDGLTFILETTTEKNVLPSNSTISQRLTVQNESKSILSSYDLPVEKGRFNIRGIVEESLFFYTSSAGLYNLYKANLDSESKLALKPLSPEKKLETTRVTILNSPHYLLKKEKDIYDLYTFDGDHILSNIRNCTDNNLHTEIVIAKELFFFVPFNTDFRSGNVTVILYKEEIEATELFVPQGSSCVYTFTCADDITTNAASQVFLKVDLIKRETWTLKPKCPIIDIQAIEMVYEDETGTRIVYRKTNKETASISHMQWEKNAEYFSFKHAEPYKVENDFDDIKYLGDGGYSVVLKGRSLKNFYTYAIKIIELSQAYSYKVAIEEVRGMERFKYPGIVCVYDWFVCNVEEDFVSEIKSKYDSMNSVHLQQQHQKVTPSELNSTSSWKQCLIVQIEICSSSLSNWLYLNRLNGAQLLVFMKQLASALELIHKKGVIHADINTANIFVIGKEGFEEVKIGDFGLCRSATTTEGSPDDKSNRELLNMFKSPQRKENSGIRSSPDDIHSLGVVFIHMYHSMHSNDKKGGIARPTAEIVNELREGRIPHELNEMDKMRELVQKMIALEPKDRPTADTVRRELEQFQYSSRDSTIPTREQQTFRSVVKIMIRPVPVTIIAVVSVAVVVWKILKRN</sequence>
<dbReference type="GO" id="GO:0005737">
    <property type="term" value="C:cytoplasm"/>
    <property type="evidence" value="ECO:0007669"/>
    <property type="project" value="TreeGrafter"/>
</dbReference>
<dbReference type="Gene3D" id="3.30.200.20">
    <property type="entry name" value="Phosphorylase Kinase, domain 1"/>
    <property type="match status" value="1"/>
</dbReference>
<evidence type="ECO:0000313" key="9">
    <source>
        <dbReference type="Proteomes" id="UP001432027"/>
    </source>
</evidence>
<feature type="binding site" evidence="5">
    <location>
        <position position="320"/>
    </location>
    <ligand>
        <name>ATP</name>
        <dbReference type="ChEBI" id="CHEBI:30616"/>
    </ligand>
</feature>
<protein>
    <recommendedName>
        <fullName evidence="7">Protein kinase domain-containing protein</fullName>
    </recommendedName>
</protein>
<dbReference type="GO" id="GO:0005524">
    <property type="term" value="F:ATP binding"/>
    <property type="evidence" value="ECO:0007669"/>
    <property type="project" value="UniProtKB-UniRule"/>
</dbReference>
<keyword evidence="6" id="KW-1133">Transmembrane helix</keyword>
<evidence type="ECO:0000256" key="6">
    <source>
        <dbReference type="SAM" id="Phobius"/>
    </source>
</evidence>